<evidence type="ECO:0000259" key="2">
    <source>
        <dbReference type="Pfam" id="PF01425"/>
    </source>
</evidence>
<dbReference type="PANTHER" id="PTHR11895">
    <property type="entry name" value="TRANSAMIDASE"/>
    <property type="match status" value="1"/>
</dbReference>
<dbReference type="InterPro" id="IPR023631">
    <property type="entry name" value="Amidase_dom"/>
</dbReference>
<dbReference type="RefSeq" id="WP_106726445.1">
    <property type="nucleotide sequence ID" value="NZ_PXYL01000016.1"/>
</dbReference>
<name>A0A2P7S2Z6_9HYPH</name>
<dbReference type="InterPro" id="IPR000120">
    <property type="entry name" value="Amidase"/>
</dbReference>
<reference evidence="3 4" key="1">
    <citation type="submission" date="2018-03" db="EMBL/GenBank/DDBJ databases">
        <title>The draft genome of Mesorhizobium soli JCM 19897.</title>
        <authorList>
            <person name="Li L."/>
            <person name="Liu L."/>
            <person name="Liang L."/>
            <person name="Wang T."/>
            <person name="Zhang X."/>
        </authorList>
    </citation>
    <scope>NUCLEOTIDE SEQUENCE [LARGE SCALE GENOMIC DNA]</scope>
    <source>
        <strain evidence="3 4">JCM 19897</strain>
    </source>
</reference>
<dbReference type="EMBL" id="PXYL01000016">
    <property type="protein sequence ID" value="PSJ56850.1"/>
    <property type="molecule type" value="Genomic_DNA"/>
</dbReference>
<dbReference type="InterPro" id="IPR036928">
    <property type="entry name" value="AS_sf"/>
</dbReference>
<gene>
    <name evidence="3" type="ORF">C7I85_23480</name>
</gene>
<dbReference type="Proteomes" id="UP000240653">
    <property type="component" value="Unassembled WGS sequence"/>
</dbReference>
<dbReference type="GO" id="GO:0003824">
    <property type="term" value="F:catalytic activity"/>
    <property type="evidence" value="ECO:0007669"/>
    <property type="project" value="InterPro"/>
</dbReference>
<dbReference type="Pfam" id="PF01425">
    <property type="entry name" value="Amidase"/>
    <property type="match status" value="1"/>
</dbReference>
<keyword evidence="4" id="KW-1185">Reference proteome</keyword>
<proteinExistence type="inferred from homology"/>
<accession>A0A2P7S2Z6</accession>
<dbReference type="OrthoDB" id="9811471at2"/>
<evidence type="ECO:0000313" key="3">
    <source>
        <dbReference type="EMBL" id="PSJ56850.1"/>
    </source>
</evidence>
<comment type="similarity">
    <text evidence="1">Belongs to the amidase family.</text>
</comment>
<evidence type="ECO:0000256" key="1">
    <source>
        <dbReference type="ARBA" id="ARBA00009199"/>
    </source>
</evidence>
<comment type="caution">
    <text evidence="3">The sequence shown here is derived from an EMBL/GenBank/DDBJ whole genome shotgun (WGS) entry which is preliminary data.</text>
</comment>
<feature type="domain" description="Amidase" evidence="2">
    <location>
        <begin position="38"/>
        <end position="417"/>
    </location>
</feature>
<dbReference type="Gene3D" id="3.90.1300.10">
    <property type="entry name" value="Amidase signature (AS) domain"/>
    <property type="match status" value="1"/>
</dbReference>
<sequence length="448" mass="47778">MFFDGPLAAIAEHAARHPDTLRDHYARLFDDIGRRDGKLRSLCDPTWEWLEGELNRISALLASGGGTGLAGVPIGVKDTIVVPGLPTQAGTQHDLGRILSLPPSPAVIALQQAGAVIVGKQATHQFGSSAGPAHTQSVRGADYFAGGSTVGGAVAVAAGFTHVALGTDGGGSVRKPAALAGVAGLRPRKGSISDEGQVNGTVFGQSTGLIAPSAQDIAMVLKRCPSLLTAPSNDLSSSRGNPTIGVPDISWMNVDAAVAATLRASAGWLARMGYKIVPTSLWYTEEAKRDFFLVVSFDNWMFHKPLMVEHSEIYRPDVARVMRMGEMIEPHEADAARYRLTEHRARFLDAAASEGLDMLLVPSVPWPDSHKNSASFQDLSAEAGRFGIIANIYDFDSFSVPVERDQTGRVLSVMLLALSSPLSQLLECALHVESRPPSAPSWFVRSRR</sequence>
<evidence type="ECO:0000313" key="4">
    <source>
        <dbReference type="Proteomes" id="UP000240653"/>
    </source>
</evidence>
<dbReference type="SUPFAM" id="SSF75304">
    <property type="entry name" value="Amidase signature (AS) enzymes"/>
    <property type="match status" value="1"/>
</dbReference>
<protein>
    <recommendedName>
        <fullName evidence="2">Amidase domain-containing protein</fullName>
    </recommendedName>
</protein>
<organism evidence="3 4">
    <name type="scientific">Pseudaminobacter soli</name>
    <name type="common">ex Li et al. 2025</name>
    <dbReference type="NCBI Taxonomy" id="1295366"/>
    <lineage>
        <taxon>Bacteria</taxon>
        <taxon>Pseudomonadati</taxon>
        <taxon>Pseudomonadota</taxon>
        <taxon>Alphaproteobacteria</taxon>
        <taxon>Hyphomicrobiales</taxon>
        <taxon>Phyllobacteriaceae</taxon>
        <taxon>Pseudaminobacter</taxon>
    </lineage>
</organism>
<dbReference type="PANTHER" id="PTHR11895:SF7">
    <property type="entry name" value="GLUTAMYL-TRNA(GLN) AMIDOTRANSFERASE SUBUNIT A, MITOCHONDRIAL"/>
    <property type="match status" value="1"/>
</dbReference>
<dbReference type="AlphaFoldDB" id="A0A2P7S2Z6"/>